<accession>A0A657LSV9</accession>
<comment type="caution">
    <text evidence="1">The sequence shown here is derived from an EMBL/GenBank/DDBJ whole genome shotgun (WGS) entry which is preliminary data.</text>
</comment>
<keyword evidence="2" id="KW-1185">Reference proteome</keyword>
<protein>
    <recommendedName>
        <fullName evidence="3">Glycoside hydrolase family 19 catalytic domain-containing protein</fullName>
    </recommendedName>
</protein>
<gene>
    <name evidence="1" type="ORF">AX760_18860</name>
</gene>
<proteinExistence type="predicted"/>
<dbReference type="Gene3D" id="1.10.530.10">
    <property type="match status" value="1"/>
</dbReference>
<dbReference type="SUPFAM" id="SSF53955">
    <property type="entry name" value="Lysozyme-like"/>
    <property type="match status" value="1"/>
</dbReference>
<dbReference type="InterPro" id="IPR023346">
    <property type="entry name" value="Lysozyme-like_dom_sf"/>
</dbReference>
<dbReference type="Proteomes" id="UP000182661">
    <property type="component" value="Unassembled WGS sequence"/>
</dbReference>
<evidence type="ECO:0000313" key="2">
    <source>
        <dbReference type="Proteomes" id="UP000182661"/>
    </source>
</evidence>
<reference evidence="1 2" key="1">
    <citation type="submission" date="2016-02" db="EMBL/GenBank/DDBJ databases">
        <title>Genome sequencing of a beta-galactosidase producing bacteria Rhizobium sp. 59.</title>
        <authorList>
            <person name="Wang D."/>
            <person name="Kot W."/>
            <person name="Qin Y."/>
            <person name="Hansen L."/>
            <person name="Naqvi K."/>
            <person name="Rensing C."/>
        </authorList>
    </citation>
    <scope>NUCLEOTIDE SEQUENCE [LARGE SCALE GENOMIC DNA]</scope>
    <source>
        <strain evidence="1 2">59</strain>
    </source>
</reference>
<dbReference type="AlphaFoldDB" id="A0A657LSV9"/>
<dbReference type="EMBL" id="LSRP01000091">
    <property type="protein sequence ID" value="OJF95890.1"/>
    <property type="molecule type" value="Genomic_DNA"/>
</dbReference>
<sequence>MTFKRNLFFKTVRSSLFDGRLSRDQVEGISTVLDCFESRTDVPDSRWRAYILATAHHETGATMQPVRETFAKSDDRAIAILDSAYGRGRLPSVSVPYWRRDAEGKSWLGRGLVQLTHRANYARMTELTGIDLLADPDRAMETGVAAEIVVVGMIRGSFTGKRLSDYFTVARTDWTGARRIINGRDRAAIVAGYAKAYHAAITLSAPDGQPGGLLA</sequence>
<dbReference type="RefSeq" id="WP_071833641.1">
    <property type="nucleotide sequence ID" value="NZ_LSRP01000091.1"/>
</dbReference>
<evidence type="ECO:0000313" key="1">
    <source>
        <dbReference type="EMBL" id="OJF95890.1"/>
    </source>
</evidence>
<dbReference type="OrthoDB" id="3078754at2"/>
<name>A0A657LSV9_9HYPH</name>
<organism evidence="1 2">
    <name type="scientific">Pararhizobium antarcticum</name>
    <dbReference type="NCBI Taxonomy" id="1798805"/>
    <lineage>
        <taxon>Bacteria</taxon>
        <taxon>Pseudomonadati</taxon>
        <taxon>Pseudomonadota</taxon>
        <taxon>Alphaproteobacteria</taxon>
        <taxon>Hyphomicrobiales</taxon>
        <taxon>Rhizobiaceae</taxon>
        <taxon>Rhizobium/Agrobacterium group</taxon>
        <taxon>Pararhizobium</taxon>
    </lineage>
</organism>
<evidence type="ECO:0008006" key="3">
    <source>
        <dbReference type="Google" id="ProtNLM"/>
    </source>
</evidence>